<dbReference type="Proteomes" id="UP001469553">
    <property type="component" value="Unassembled WGS sequence"/>
</dbReference>
<keyword evidence="1" id="KW-1133">Transmembrane helix</keyword>
<keyword evidence="3" id="KW-1185">Reference proteome</keyword>
<evidence type="ECO:0000313" key="3">
    <source>
        <dbReference type="Proteomes" id="UP001469553"/>
    </source>
</evidence>
<evidence type="ECO:0000313" key="2">
    <source>
        <dbReference type="EMBL" id="MEQ2292070.1"/>
    </source>
</evidence>
<keyword evidence="1" id="KW-0812">Transmembrane</keyword>
<keyword evidence="1" id="KW-0472">Membrane</keyword>
<dbReference type="EMBL" id="JAHRIP010029775">
    <property type="protein sequence ID" value="MEQ2292070.1"/>
    <property type="molecule type" value="Genomic_DNA"/>
</dbReference>
<comment type="caution">
    <text evidence="2">The sequence shown here is derived from an EMBL/GenBank/DDBJ whole genome shotgun (WGS) entry which is preliminary data.</text>
</comment>
<gene>
    <name evidence="2" type="ORF">AMECASPLE_019385</name>
</gene>
<organism evidence="2 3">
    <name type="scientific">Ameca splendens</name>
    <dbReference type="NCBI Taxonomy" id="208324"/>
    <lineage>
        <taxon>Eukaryota</taxon>
        <taxon>Metazoa</taxon>
        <taxon>Chordata</taxon>
        <taxon>Craniata</taxon>
        <taxon>Vertebrata</taxon>
        <taxon>Euteleostomi</taxon>
        <taxon>Actinopterygii</taxon>
        <taxon>Neopterygii</taxon>
        <taxon>Teleostei</taxon>
        <taxon>Neoteleostei</taxon>
        <taxon>Acanthomorphata</taxon>
        <taxon>Ovalentaria</taxon>
        <taxon>Atherinomorphae</taxon>
        <taxon>Cyprinodontiformes</taxon>
        <taxon>Goodeidae</taxon>
        <taxon>Ameca</taxon>
    </lineage>
</organism>
<sequence>MVGYDLFMQGDISPSDSSVNSFHQLSHFLPAALQPHWSLSSALFLSLFEHFQSATENFSKTSLYRFLALVFLKRFNLIVLQIICSFLFVCLIYQNQTSLFMSIFTLVSCCCEWTVFLHVVGYIFVLYLCPFIHPCIVFVCFSVSLCCCQLFLKHSSVICLRLCPFLFFLLYCSSSGVGCASAGRFILLFFLGEHSFSS</sequence>
<feature type="transmembrane region" description="Helical" evidence="1">
    <location>
        <begin position="131"/>
        <end position="152"/>
    </location>
</feature>
<protein>
    <submittedName>
        <fullName evidence="2">Uncharacterized protein</fullName>
    </submittedName>
</protein>
<feature type="transmembrane region" description="Helical" evidence="1">
    <location>
        <begin position="100"/>
        <end position="125"/>
    </location>
</feature>
<proteinExistence type="predicted"/>
<feature type="transmembrane region" description="Helical" evidence="1">
    <location>
        <begin position="164"/>
        <end position="191"/>
    </location>
</feature>
<feature type="transmembrane region" description="Helical" evidence="1">
    <location>
        <begin position="75"/>
        <end position="93"/>
    </location>
</feature>
<reference evidence="2 3" key="1">
    <citation type="submission" date="2021-06" db="EMBL/GenBank/DDBJ databases">
        <authorList>
            <person name="Palmer J.M."/>
        </authorList>
    </citation>
    <scope>NUCLEOTIDE SEQUENCE [LARGE SCALE GENOMIC DNA]</scope>
    <source>
        <strain evidence="2 3">AS_MEX2019</strain>
        <tissue evidence="2">Muscle</tissue>
    </source>
</reference>
<evidence type="ECO:0000256" key="1">
    <source>
        <dbReference type="SAM" id="Phobius"/>
    </source>
</evidence>
<name>A0ABV0YF29_9TELE</name>
<accession>A0ABV0YF29</accession>